<dbReference type="PRINTS" id="PR01078">
    <property type="entry name" value="AMINACHANNEL"/>
</dbReference>
<keyword evidence="7 11" id="KW-0406">Ion transport</keyword>
<dbReference type="OMA" id="TICNENV"/>
<evidence type="ECO:0000256" key="6">
    <source>
        <dbReference type="ARBA" id="ARBA00023053"/>
    </source>
</evidence>
<reference evidence="14 16" key="2">
    <citation type="journal article" date="2013" name="Nature">
        <title>Insights into bilaterian evolution from three spiralian genomes.</title>
        <authorList>
            <person name="Simakov O."/>
            <person name="Marletaz F."/>
            <person name="Cho S.J."/>
            <person name="Edsinger-Gonzales E."/>
            <person name="Havlak P."/>
            <person name="Hellsten U."/>
            <person name="Kuo D.H."/>
            <person name="Larsson T."/>
            <person name="Lv J."/>
            <person name="Arendt D."/>
            <person name="Savage R."/>
            <person name="Osoegawa K."/>
            <person name="de Jong P."/>
            <person name="Grimwood J."/>
            <person name="Chapman J.A."/>
            <person name="Shapiro H."/>
            <person name="Aerts A."/>
            <person name="Otillar R.P."/>
            <person name="Terry A.Y."/>
            <person name="Boore J.L."/>
            <person name="Grigoriev I.V."/>
            <person name="Lindberg D.R."/>
            <person name="Seaver E.C."/>
            <person name="Weisblat D.A."/>
            <person name="Putnam N.H."/>
            <person name="Rokhsar D.S."/>
        </authorList>
    </citation>
    <scope>NUCLEOTIDE SEQUENCE</scope>
    <source>
        <strain evidence="14 16">I ESC-2004</strain>
    </source>
</reference>
<dbReference type="Gene3D" id="2.60.470.10">
    <property type="entry name" value="Acid-sensing ion channels like domains"/>
    <property type="match status" value="1"/>
</dbReference>
<reference evidence="15" key="3">
    <citation type="submission" date="2015-06" db="UniProtKB">
        <authorList>
            <consortium name="EnsemblMetazoa"/>
        </authorList>
    </citation>
    <scope>IDENTIFICATION</scope>
</reference>
<accession>R7VHM8</accession>
<feature type="compositionally biased region" description="Polar residues" evidence="12">
    <location>
        <begin position="10"/>
        <end position="23"/>
    </location>
</feature>
<evidence type="ECO:0000256" key="13">
    <source>
        <dbReference type="SAM" id="Phobius"/>
    </source>
</evidence>
<dbReference type="STRING" id="283909.R7VHM8"/>
<sequence>MGKKFKDVESNFSKDNNGSANGSNDKDRLKEPSTKELTWKETLVEYTQNTTLHGVREITEEQPFNVRRVIWVVLVLAGLGAFFYQMTTSVLAFIGFPVTVNIRINYNQTIEFPAVTICNHNSFRMSKVAEMDAYQLITDMYVADDTEIDWEHEPIANISKLEFYNIVAHSQEDFIVSCQWDGEDCGPHDISQYVTDYGLCYAFNRGNGKKAIETGVEGGLRLLLNVEQYEYMPGPNSGAGLKFSLHAPEDIASVKDQGYAIPPGSHSLVAAKVTAAQNLEYPYGECDDSMHLEYYKKYSLQNCKNECHMNRVLAQCGCLDIYMPNTGGHRYCTLQEDFECLQRAETHVHNDDHREGQADHEERKEEEEEEENEEKKEEEGHHEKEGKAEERNGDHLNGTEEHHEQTEGGQGEDDASAECPVCPVPCTVVTYDSTISYSSLSNFDLDTLLHNDFVSQLSIKFISAREASERVETEKVETNQRFVTKLRSTFDFLSNAFKVIENQLGHARDGVHQLINQTKSRMAFHRSWGLEKVTYIMKYDFARGYEIREERYFDYVCANFYSIYEDARRLFDIILAEDDDVVRKSTWTVQRNQLEGRLWLAEVSKMNLLDVNESYYTGDPLLTYRASIDRRYDMSWVSLDYLSVTHDIQIEYCGEASLELDNFAIGLRNIIDLGNTLLVNNTCDDVRLEHSADLLIGACKAINYRLFLLVDRVIYNPELLGKANEDFFDELEADLDAKLDDLEGTMLAIVESINTIEDYHWPHFRQILSESEDYINNQTILKTPLAEHFTSEATDTLIQALQTQFSNVQTRSQHILDSYNDLKQQTINVWKNMLDEITTKPFYKFVHDDYQQYLKTQDNENKYLRIFANLLSAEIEDIRGIYPNYDLEKRINADFYAVNTSLKTDERSQGFAPLWQNLLRINDFVLGNRAITSVVLECVSL</sequence>
<dbReference type="Pfam" id="PF00858">
    <property type="entry name" value="ASC"/>
    <property type="match status" value="1"/>
</dbReference>
<reference evidence="16" key="1">
    <citation type="submission" date="2012-12" db="EMBL/GenBank/DDBJ databases">
        <authorList>
            <person name="Hellsten U."/>
            <person name="Grimwood J."/>
            <person name="Chapman J.A."/>
            <person name="Shapiro H."/>
            <person name="Aerts A."/>
            <person name="Otillar R.P."/>
            <person name="Terry A.Y."/>
            <person name="Boore J.L."/>
            <person name="Simakov O."/>
            <person name="Marletaz F."/>
            <person name="Cho S.-J."/>
            <person name="Edsinger-Gonzales E."/>
            <person name="Havlak P."/>
            <person name="Kuo D.-H."/>
            <person name="Larsson T."/>
            <person name="Lv J."/>
            <person name="Arendt D."/>
            <person name="Savage R."/>
            <person name="Osoegawa K."/>
            <person name="de Jong P."/>
            <person name="Lindberg D.R."/>
            <person name="Seaver E.C."/>
            <person name="Weisblat D.A."/>
            <person name="Putnam N.H."/>
            <person name="Grigoriev I.V."/>
            <person name="Rokhsar D.S."/>
        </authorList>
    </citation>
    <scope>NUCLEOTIDE SEQUENCE</scope>
    <source>
        <strain evidence="16">I ESC-2004</strain>
    </source>
</reference>
<keyword evidence="6" id="KW-0915">Sodium</keyword>
<feature type="compositionally biased region" description="Basic and acidic residues" evidence="12">
    <location>
        <begin position="348"/>
        <end position="363"/>
    </location>
</feature>
<dbReference type="EnsemblMetazoa" id="CapteT206790">
    <property type="protein sequence ID" value="CapteP206790"/>
    <property type="gene ID" value="CapteG206790"/>
</dbReference>
<dbReference type="EMBL" id="AMQN01016464">
    <property type="status" value="NOT_ANNOTATED_CDS"/>
    <property type="molecule type" value="Genomic_DNA"/>
</dbReference>
<feature type="region of interest" description="Disordered" evidence="12">
    <location>
        <begin position="348"/>
        <end position="417"/>
    </location>
</feature>
<dbReference type="PANTHER" id="PTHR11690:SF222">
    <property type="entry name" value="AMILORIDE-SENSITIVE SODIUM CHANNEL SUBUNIT GAMMA"/>
    <property type="match status" value="1"/>
</dbReference>
<keyword evidence="10 11" id="KW-0407">Ion channel</keyword>
<name>R7VHM8_CAPTE</name>
<proteinExistence type="inferred from homology"/>
<feature type="region of interest" description="Disordered" evidence="12">
    <location>
        <begin position="1"/>
        <end position="33"/>
    </location>
</feature>
<keyword evidence="2 11" id="KW-0813">Transport</keyword>
<feature type="compositionally biased region" description="Basic and acidic residues" evidence="12">
    <location>
        <begin position="24"/>
        <end position="33"/>
    </location>
</feature>
<keyword evidence="8 13" id="KW-0472">Membrane</keyword>
<evidence type="ECO:0000256" key="3">
    <source>
        <dbReference type="ARBA" id="ARBA00022461"/>
    </source>
</evidence>
<evidence type="ECO:0000256" key="5">
    <source>
        <dbReference type="ARBA" id="ARBA00022989"/>
    </source>
</evidence>
<feature type="transmembrane region" description="Helical" evidence="13">
    <location>
        <begin position="69"/>
        <end position="96"/>
    </location>
</feature>
<evidence type="ECO:0000256" key="4">
    <source>
        <dbReference type="ARBA" id="ARBA00022692"/>
    </source>
</evidence>
<dbReference type="GO" id="GO:0005886">
    <property type="term" value="C:plasma membrane"/>
    <property type="evidence" value="ECO:0007669"/>
    <property type="project" value="TreeGrafter"/>
</dbReference>
<comment type="subcellular location">
    <subcellularLocation>
        <location evidence="1">Membrane</location>
        <topology evidence="1">Multi-pass membrane protein</topology>
    </subcellularLocation>
</comment>
<dbReference type="GO" id="GO:0015280">
    <property type="term" value="F:ligand-gated sodium channel activity"/>
    <property type="evidence" value="ECO:0007669"/>
    <property type="project" value="TreeGrafter"/>
</dbReference>
<evidence type="ECO:0000256" key="8">
    <source>
        <dbReference type="ARBA" id="ARBA00023136"/>
    </source>
</evidence>
<gene>
    <name evidence="14" type="ORF">CAPTEDRAFT_206790</name>
</gene>
<evidence type="ECO:0000256" key="12">
    <source>
        <dbReference type="SAM" id="MobiDB-lite"/>
    </source>
</evidence>
<dbReference type="AlphaFoldDB" id="R7VHM8"/>
<dbReference type="InterPro" id="IPR001873">
    <property type="entry name" value="ENaC"/>
</dbReference>
<evidence type="ECO:0000256" key="2">
    <source>
        <dbReference type="ARBA" id="ARBA00022448"/>
    </source>
</evidence>
<feature type="compositionally biased region" description="Basic and acidic residues" evidence="12">
    <location>
        <begin position="373"/>
        <end position="406"/>
    </location>
</feature>
<keyword evidence="16" id="KW-1185">Reference proteome</keyword>
<keyword evidence="9 11" id="KW-0739">Sodium transport</keyword>
<evidence type="ECO:0000256" key="1">
    <source>
        <dbReference type="ARBA" id="ARBA00004141"/>
    </source>
</evidence>
<keyword evidence="5 13" id="KW-1133">Transmembrane helix</keyword>
<evidence type="ECO:0000256" key="11">
    <source>
        <dbReference type="RuleBase" id="RU000679"/>
    </source>
</evidence>
<dbReference type="EMBL" id="KB292101">
    <property type="protein sequence ID" value="ELU18124.1"/>
    <property type="molecule type" value="Genomic_DNA"/>
</dbReference>
<evidence type="ECO:0000256" key="10">
    <source>
        <dbReference type="ARBA" id="ARBA00023303"/>
    </source>
</evidence>
<dbReference type="Proteomes" id="UP000014760">
    <property type="component" value="Unassembled WGS sequence"/>
</dbReference>
<keyword evidence="4 11" id="KW-0812">Transmembrane</keyword>
<dbReference type="OrthoDB" id="6154304at2759"/>
<evidence type="ECO:0000256" key="7">
    <source>
        <dbReference type="ARBA" id="ARBA00023065"/>
    </source>
</evidence>
<protein>
    <submittedName>
        <fullName evidence="14 15">Uncharacterized protein</fullName>
    </submittedName>
</protein>
<evidence type="ECO:0000313" key="15">
    <source>
        <dbReference type="EnsemblMetazoa" id="CapteP206790"/>
    </source>
</evidence>
<evidence type="ECO:0000313" key="16">
    <source>
        <dbReference type="Proteomes" id="UP000014760"/>
    </source>
</evidence>
<organism evidence="14">
    <name type="scientific">Capitella teleta</name>
    <name type="common">Polychaete worm</name>
    <dbReference type="NCBI Taxonomy" id="283909"/>
    <lineage>
        <taxon>Eukaryota</taxon>
        <taxon>Metazoa</taxon>
        <taxon>Spiralia</taxon>
        <taxon>Lophotrochozoa</taxon>
        <taxon>Annelida</taxon>
        <taxon>Polychaeta</taxon>
        <taxon>Sedentaria</taxon>
        <taxon>Scolecida</taxon>
        <taxon>Capitellidae</taxon>
        <taxon>Capitella</taxon>
    </lineage>
</organism>
<evidence type="ECO:0000256" key="9">
    <source>
        <dbReference type="ARBA" id="ARBA00023201"/>
    </source>
</evidence>
<evidence type="ECO:0000313" key="14">
    <source>
        <dbReference type="EMBL" id="ELU18124.1"/>
    </source>
</evidence>
<dbReference type="EMBL" id="AMQN01016463">
    <property type="status" value="NOT_ANNOTATED_CDS"/>
    <property type="molecule type" value="Genomic_DNA"/>
</dbReference>
<dbReference type="HOGENOM" id="CLU_314296_0_0_1"/>
<comment type="similarity">
    <text evidence="11">Belongs to the amiloride-sensitive sodium channel (TC 1.A.6) family.</text>
</comment>
<dbReference type="PANTHER" id="PTHR11690">
    <property type="entry name" value="AMILORIDE-SENSITIVE SODIUM CHANNEL-RELATED"/>
    <property type="match status" value="1"/>
</dbReference>
<keyword evidence="3 11" id="KW-0894">Sodium channel</keyword>